<dbReference type="AlphaFoldDB" id="A0AA86N4M9"/>
<organism evidence="3">
    <name type="scientific">Hexamita inflata</name>
    <dbReference type="NCBI Taxonomy" id="28002"/>
    <lineage>
        <taxon>Eukaryota</taxon>
        <taxon>Metamonada</taxon>
        <taxon>Diplomonadida</taxon>
        <taxon>Hexamitidae</taxon>
        <taxon>Hexamitinae</taxon>
        <taxon>Hexamita</taxon>
    </lineage>
</organism>
<keyword evidence="2" id="KW-0677">Repeat</keyword>
<dbReference type="Proteomes" id="UP001642409">
    <property type="component" value="Unassembled WGS sequence"/>
</dbReference>
<gene>
    <name evidence="4" type="ORF">HINF_LOCUS15760</name>
    <name evidence="3" type="ORF">HINF_LOCUS306</name>
</gene>
<dbReference type="SUPFAM" id="SSF52058">
    <property type="entry name" value="L domain-like"/>
    <property type="match status" value="1"/>
</dbReference>
<evidence type="ECO:0000256" key="1">
    <source>
        <dbReference type="ARBA" id="ARBA00022614"/>
    </source>
</evidence>
<dbReference type="InterPro" id="IPR032675">
    <property type="entry name" value="LRR_dom_sf"/>
</dbReference>
<sequence length="463" mass="53514">MNKLKQQTNKNDVNQQQEEQISRKYECKIQYGNLLIGDWQRGDQQIKNLRFIEKFNIQKLMIYVSDNLNIKFRSITINELILEKSEQARSDVTHFNTDDLELENLEVLTLENNKLKNQQLYNLAKFKKLHTLNVSGNNVDLTHIQYVTSLTKLYMKRCGLQNIDQITSLVNLEDLDLSANKGIFLYPLCNLKNLSKLNISECNLKQIDNIGSLTNLEVLNISLNTLENIKSISRLVNLKKLNIMQNERITITPLNDLVGLVKLDLTYCQLKQLNALKPLVNLQILDVSFNSNINITTLQYLKNPTHLYIKCCGLVSVCVLRPLVNLETLVITNNQIVYLDVNFNEITKLKYFQVHSNLLIDLTQIQKHLNFNNLDQNKDVCLDVSYQGIPSQEQLRRANKFRHIERTNIQLKEILNKHYNFKTALNNCKYKLINGGVLNNTNHIQFSSSAAQLSEQLNPPVSQ</sequence>
<dbReference type="EMBL" id="CAXDID020000038">
    <property type="protein sequence ID" value="CAL5998491.1"/>
    <property type="molecule type" value="Genomic_DNA"/>
</dbReference>
<keyword evidence="5" id="KW-1185">Reference proteome</keyword>
<evidence type="ECO:0000313" key="3">
    <source>
        <dbReference type="EMBL" id="CAI9912661.1"/>
    </source>
</evidence>
<comment type="caution">
    <text evidence="3">The sequence shown here is derived from an EMBL/GenBank/DDBJ whole genome shotgun (WGS) entry which is preliminary data.</text>
</comment>
<dbReference type="PANTHER" id="PTHR46652">
    <property type="entry name" value="LEUCINE-RICH REPEAT AND IQ DOMAIN-CONTAINING PROTEIN 1-RELATED"/>
    <property type="match status" value="1"/>
</dbReference>
<dbReference type="Gene3D" id="3.80.10.10">
    <property type="entry name" value="Ribonuclease Inhibitor"/>
    <property type="match status" value="2"/>
</dbReference>
<reference evidence="3" key="1">
    <citation type="submission" date="2023-06" db="EMBL/GenBank/DDBJ databases">
        <authorList>
            <person name="Kurt Z."/>
        </authorList>
    </citation>
    <scope>NUCLEOTIDE SEQUENCE</scope>
</reference>
<evidence type="ECO:0000313" key="4">
    <source>
        <dbReference type="EMBL" id="CAL5998491.1"/>
    </source>
</evidence>
<dbReference type="InterPro" id="IPR001611">
    <property type="entry name" value="Leu-rich_rpt"/>
</dbReference>
<accession>A0AA86N4M9</accession>
<dbReference type="PROSITE" id="PS51450">
    <property type="entry name" value="LRR"/>
    <property type="match status" value="2"/>
</dbReference>
<protein>
    <submittedName>
        <fullName evidence="3">Leucine-rich repeat domain-containing protein</fullName>
    </submittedName>
    <submittedName>
        <fullName evidence="4">Leucine-rich_repeat domain-containing protein</fullName>
    </submittedName>
</protein>
<dbReference type="PANTHER" id="PTHR46652:SF3">
    <property type="entry name" value="LEUCINE-RICH REPEAT-CONTAINING PROTEIN 9"/>
    <property type="match status" value="1"/>
</dbReference>
<evidence type="ECO:0000313" key="5">
    <source>
        <dbReference type="Proteomes" id="UP001642409"/>
    </source>
</evidence>
<dbReference type="InterPro" id="IPR050836">
    <property type="entry name" value="SDS22/Internalin_LRR"/>
</dbReference>
<proteinExistence type="predicted"/>
<evidence type="ECO:0000256" key="2">
    <source>
        <dbReference type="ARBA" id="ARBA00022737"/>
    </source>
</evidence>
<dbReference type="EMBL" id="CATOUU010000003">
    <property type="protein sequence ID" value="CAI9912661.1"/>
    <property type="molecule type" value="Genomic_DNA"/>
</dbReference>
<keyword evidence="1" id="KW-0433">Leucine-rich repeat</keyword>
<reference evidence="4 5" key="2">
    <citation type="submission" date="2024-07" db="EMBL/GenBank/DDBJ databases">
        <authorList>
            <person name="Akdeniz Z."/>
        </authorList>
    </citation>
    <scope>NUCLEOTIDE SEQUENCE [LARGE SCALE GENOMIC DNA]</scope>
</reference>
<name>A0AA86N4M9_9EUKA</name>